<dbReference type="GeneID" id="34606982"/>
<dbReference type="EMBL" id="LVKK01000194">
    <property type="protein sequence ID" value="OAG33969.1"/>
    <property type="molecule type" value="Genomic_DNA"/>
</dbReference>
<dbReference type="Proteomes" id="UP000077002">
    <property type="component" value="Unassembled WGS sequence"/>
</dbReference>
<comment type="caution">
    <text evidence="1">The sequence shown here is derived from an EMBL/GenBank/DDBJ whole genome shotgun (WGS) entry which is preliminary data.</text>
</comment>
<name>A0A177ESK9_9EURO</name>
<gene>
    <name evidence="1" type="ORF">AYO21_11900</name>
</gene>
<accession>A0A177ESK9</accession>
<evidence type="ECO:0000313" key="2">
    <source>
        <dbReference type="Proteomes" id="UP000077002"/>
    </source>
</evidence>
<dbReference type="AlphaFoldDB" id="A0A177ESK9"/>
<organism evidence="1 2">
    <name type="scientific">Fonsecaea monophora</name>
    <dbReference type="NCBI Taxonomy" id="254056"/>
    <lineage>
        <taxon>Eukaryota</taxon>
        <taxon>Fungi</taxon>
        <taxon>Dikarya</taxon>
        <taxon>Ascomycota</taxon>
        <taxon>Pezizomycotina</taxon>
        <taxon>Eurotiomycetes</taxon>
        <taxon>Chaetothyriomycetidae</taxon>
        <taxon>Chaetothyriales</taxon>
        <taxon>Herpotrichiellaceae</taxon>
        <taxon>Fonsecaea</taxon>
    </lineage>
</organism>
<keyword evidence="2" id="KW-1185">Reference proteome</keyword>
<sequence>MGSLKTQESQDLRHDSPPVAARQYSHVARGVMDHSVCAQPEETYKPELQEILLWLRTQQCRLDVADGIEFFLPSEQYRQFQELMQNDEFVQAKVKYDYSSDNETLTFRMAGHRHEALADHLKLRLGSFINKTMEHPEPAIAALASSLMQTGSAQVKYPSRNGKGGIERRPDLTVINQNTIRYPVMIGEVAVSQTTQAVDNLAREYVESTDGQIRTVIGLDVDDRVGARVRISVWRAKFGENGKFEGVACDDSVEVRSIDGIKNPHDRIGLSLFLEDFALGDELTNNTIPGSVTVTLQTDDLYAMVEKAEAVEKAMKALWAQRKGE</sequence>
<protein>
    <submittedName>
        <fullName evidence="1">Uncharacterized protein</fullName>
    </submittedName>
</protein>
<reference evidence="1 2" key="1">
    <citation type="submission" date="2016-03" db="EMBL/GenBank/DDBJ databases">
        <title>Draft genome sequence of the Fonsecaea monophora CBS 269.37.</title>
        <authorList>
            <person name="Bombassaro A."/>
            <person name="Vinicius W.A."/>
            <person name="De Hoog S."/>
            <person name="Sun J."/>
            <person name="Souza E.M."/>
            <person name="Raittz R.T."/>
            <person name="Costa F."/>
            <person name="Leao A.C."/>
            <person name="Tadra-Sfeir M.Z."/>
            <person name="Baura V."/>
            <person name="Balsanelli E."/>
            <person name="Pedrosa F.O."/>
            <person name="Moreno L.F."/>
            <person name="Steffens M.B."/>
            <person name="Xi L."/>
            <person name="Bocca A.L."/>
            <person name="Felipe M.S."/>
            <person name="Teixeira M."/>
            <person name="Telles Filho F.Q."/>
            <person name="Azevedo C.M."/>
            <person name="Gomes R."/>
            <person name="Vicente V.A."/>
        </authorList>
    </citation>
    <scope>NUCLEOTIDE SEQUENCE [LARGE SCALE GENOMIC DNA]</scope>
    <source>
        <strain evidence="1 2">CBS 269.37</strain>
    </source>
</reference>
<proteinExistence type="predicted"/>
<dbReference type="RefSeq" id="XP_022505921.1">
    <property type="nucleotide sequence ID" value="XM_022661777.1"/>
</dbReference>
<dbReference type="OrthoDB" id="3485856at2759"/>
<evidence type="ECO:0000313" key="1">
    <source>
        <dbReference type="EMBL" id="OAG33969.1"/>
    </source>
</evidence>